<dbReference type="RefSeq" id="WP_171001147.1">
    <property type="nucleotide sequence ID" value="NZ_BJDO01000002.1"/>
</dbReference>
<evidence type="ECO:0000313" key="6">
    <source>
        <dbReference type="EMBL" id="MFC6254391.1"/>
    </source>
</evidence>
<protein>
    <submittedName>
        <fullName evidence="6">CvpA family protein</fullName>
    </submittedName>
</protein>
<evidence type="ECO:0000256" key="3">
    <source>
        <dbReference type="ARBA" id="ARBA00022989"/>
    </source>
</evidence>
<dbReference type="Pfam" id="PF02674">
    <property type="entry name" value="Colicin_V"/>
    <property type="match status" value="1"/>
</dbReference>
<feature type="transmembrane region" description="Helical" evidence="5">
    <location>
        <begin position="104"/>
        <end position="130"/>
    </location>
</feature>
<evidence type="ECO:0000256" key="2">
    <source>
        <dbReference type="ARBA" id="ARBA00022692"/>
    </source>
</evidence>
<comment type="subcellular location">
    <subcellularLocation>
        <location evidence="1">Membrane</location>
        <topology evidence="1">Multi-pass membrane protein</topology>
    </subcellularLocation>
</comment>
<evidence type="ECO:0000313" key="7">
    <source>
        <dbReference type="Proteomes" id="UP001596190"/>
    </source>
</evidence>
<keyword evidence="7" id="KW-1185">Reference proteome</keyword>
<feature type="transmembrane region" description="Helical" evidence="5">
    <location>
        <begin position="28"/>
        <end position="52"/>
    </location>
</feature>
<dbReference type="PANTHER" id="PTHR37306">
    <property type="entry name" value="COLICIN V PRODUCTION PROTEIN"/>
    <property type="match status" value="1"/>
</dbReference>
<accession>A0ABW1T8U0</accession>
<feature type="transmembrane region" description="Helical" evidence="5">
    <location>
        <begin position="64"/>
        <end position="84"/>
    </location>
</feature>
<comment type="caution">
    <text evidence="6">The sequence shown here is derived from an EMBL/GenBank/DDBJ whole genome shotgun (WGS) entry which is preliminary data.</text>
</comment>
<gene>
    <name evidence="6" type="ORF">ACFP1H_07285</name>
</gene>
<proteinExistence type="predicted"/>
<dbReference type="PANTHER" id="PTHR37306:SF1">
    <property type="entry name" value="COLICIN V PRODUCTION PROTEIN"/>
    <property type="match status" value="1"/>
</dbReference>
<evidence type="ECO:0000256" key="1">
    <source>
        <dbReference type="ARBA" id="ARBA00004141"/>
    </source>
</evidence>
<keyword evidence="3 5" id="KW-1133">Transmembrane helix</keyword>
<keyword evidence="4 5" id="KW-0472">Membrane</keyword>
<dbReference type="Proteomes" id="UP001596190">
    <property type="component" value="Unassembled WGS sequence"/>
</dbReference>
<dbReference type="EMBL" id="JBHSSA010000053">
    <property type="protein sequence ID" value="MFC6254391.1"/>
    <property type="molecule type" value="Genomic_DNA"/>
</dbReference>
<name>A0ABW1T8U0_9LACO</name>
<dbReference type="InterPro" id="IPR003825">
    <property type="entry name" value="Colicin-V_CvpA"/>
</dbReference>
<evidence type="ECO:0000256" key="5">
    <source>
        <dbReference type="SAM" id="Phobius"/>
    </source>
</evidence>
<reference evidence="7" key="1">
    <citation type="journal article" date="2019" name="Int. J. Syst. Evol. Microbiol.">
        <title>The Global Catalogue of Microorganisms (GCM) 10K type strain sequencing project: providing services to taxonomists for standard genome sequencing and annotation.</title>
        <authorList>
            <consortium name="The Broad Institute Genomics Platform"/>
            <consortium name="The Broad Institute Genome Sequencing Center for Infectious Disease"/>
            <person name="Wu L."/>
            <person name="Ma J."/>
        </authorList>
    </citation>
    <scope>NUCLEOTIDE SEQUENCE [LARGE SCALE GENOMIC DNA]</scope>
    <source>
        <strain evidence="7">CCM 8950</strain>
    </source>
</reference>
<evidence type="ECO:0000256" key="4">
    <source>
        <dbReference type="ARBA" id="ARBA00023136"/>
    </source>
</evidence>
<keyword evidence="2 5" id="KW-0812">Transmembrane</keyword>
<sequence>MVFTWGIIIILALGLISGYRRGFVSVLMSLIAYIVAWIVAAIFSQTLAQFLFHTFTSVNTAVPMPRMLSGIVFTVLFGLTYSVVRHLGRDLNLITRLPVIHTVNALAGAAINFIVRYLLLFLVLNILLLFPNQWIQTQYQTSPVAQKIVKQTPVMSKELIRSWQQHNN</sequence>
<organism evidence="6 7">
    <name type="scientific">Secundilactobacillus hailunensis</name>
    <dbReference type="NCBI Taxonomy" id="2559923"/>
    <lineage>
        <taxon>Bacteria</taxon>
        <taxon>Bacillati</taxon>
        <taxon>Bacillota</taxon>
        <taxon>Bacilli</taxon>
        <taxon>Lactobacillales</taxon>
        <taxon>Lactobacillaceae</taxon>
        <taxon>Secundilactobacillus</taxon>
    </lineage>
</organism>